<organism evidence="3 4">
    <name type="scientific">Thecamonas trahens ATCC 50062</name>
    <dbReference type="NCBI Taxonomy" id="461836"/>
    <lineage>
        <taxon>Eukaryota</taxon>
        <taxon>Apusozoa</taxon>
        <taxon>Apusomonadida</taxon>
        <taxon>Apusomonadidae</taxon>
        <taxon>Thecamonas</taxon>
    </lineage>
</organism>
<dbReference type="GeneID" id="25563162"/>
<dbReference type="RefSeq" id="XP_013759918.1">
    <property type="nucleotide sequence ID" value="XM_013904464.1"/>
</dbReference>
<sequence length="534" mass="55048">MAFRFLARNQPAARLLSPERLGGLRVAALSASAGRSAAAHREVMKFGGASLGSADAVHRVAMLVAAKASGAAAAGSGDEIGVVLSAMYGVAEALAEASTAARTRNFVLLRKLRNQIVAGHLETIDALFAPPAMGATRVHAQGESPNAALDLQSPAARMGRTELDALRTTLRSEVEQLMERDFDTPVGALFKESFETPGDAPAVKAQLDRMQSLGERLSCLIFEKYLIAMGTSAVLADPTGLIRTNGKYGAALPDLEASAALIQAQLDSVLAAGSVAVVPGLYGGAVDNPAAITTFNRGGSDLTATLLGRGLGADEVSLWRVEPVQEAESGAFVDWAPGSVGVVHDGDAKTTIPVLTYNEAEVLTRYGKEIVDPQIVSPIEAKEIPIRIRNTLEPAREGTTIVAADDKPAAAAAATTVVRVRNRGALDASAAAALPPSREVIAVVGDDIRASLQDAQTDVADLVASVDSRLGDGAELSAEWTLDASPHAIPLTVEASKANDAIAALTATLAGVNTGALTSINVTPEPLTASQPTL</sequence>
<dbReference type="OMA" id="WHINTIY"/>
<gene>
    <name evidence="3" type="ORF">AMSG_03571</name>
</gene>
<dbReference type="OrthoDB" id="4323675at2759"/>
<protein>
    <submittedName>
        <fullName evidence="3">Aspartokinase</fullName>
    </submittedName>
</protein>
<keyword evidence="4" id="KW-1185">Reference proteome</keyword>
<dbReference type="PANTHER" id="PTHR21499">
    <property type="entry name" value="ASPARTATE KINASE"/>
    <property type="match status" value="1"/>
</dbReference>
<proteinExistence type="inferred from homology"/>
<comment type="similarity">
    <text evidence="1">Belongs to the aspartokinase family.</text>
</comment>
<dbReference type="GO" id="GO:0004072">
    <property type="term" value="F:aspartate kinase activity"/>
    <property type="evidence" value="ECO:0007669"/>
    <property type="project" value="TreeGrafter"/>
</dbReference>
<dbReference type="InterPro" id="IPR001048">
    <property type="entry name" value="Asp/Glu/Uridylate_kinase"/>
</dbReference>
<evidence type="ECO:0000256" key="1">
    <source>
        <dbReference type="ARBA" id="ARBA00010122"/>
    </source>
</evidence>
<dbReference type="AlphaFoldDB" id="A0A0L0D459"/>
<dbReference type="GO" id="GO:0005829">
    <property type="term" value="C:cytosol"/>
    <property type="evidence" value="ECO:0007669"/>
    <property type="project" value="TreeGrafter"/>
</dbReference>
<evidence type="ECO:0000313" key="3">
    <source>
        <dbReference type="EMBL" id="KNC47142.1"/>
    </source>
</evidence>
<dbReference type="InterPro" id="IPR036393">
    <property type="entry name" value="AceGlu_kinase-like_sf"/>
</dbReference>
<name>A0A0L0D459_THETB</name>
<keyword evidence="3" id="KW-0808">Transferase</keyword>
<dbReference type="Pfam" id="PF00696">
    <property type="entry name" value="AA_kinase"/>
    <property type="match status" value="1"/>
</dbReference>
<feature type="domain" description="Aspartate/glutamate/uridylate kinase" evidence="2">
    <location>
        <begin position="43"/>
        <end position="319"/>
    </location>
</feature>
<dbReference type="STRING" id="461836.A0A0L0D459"/>
<evidence type="ECO:0000259" key="2">
    <source>
        <dbReference type="Pfam" id="PF00696"/>
    </source>
</evidence>
<dbReference type="PANTHER" id="PTHR21499:SF70">
    <property type="entry name" value="ASPARTOKINASE"/>
    <property type="match status" value="1"/>
</dbReference>
<dbReference type="Proteomes" id="UP000054408">
    <property type="component" value="Unassembled WGS sequence"/>
</dbReference>
<dbReference type="eggNOG" id="KOG0456">
    <property type="taxonomic scope" value="Eukaryota"/>
</dbReference>
<dbReference type="SUPFAM" id="SSF53633">
    <property type="entry name" value="Carbamate kinase-like"/>
    <property type="match status" value="1"/>
</dbReference>
<reference evidence="3 4" key="1">
    <citation type="submission" date="2010-05" db="EMBL/GenBank/DDBJ databases">
        <title>The Genome Sequence of Thecamonas trahens ATCC 50062.</title>
        <authorList>
            <consortium name="The Broad Institute Genome Sequencing Platform"/>
            <person name="Russ C."/>
            <person name="Cuomo C."/>
            <person name="Shea T."/>
            <person name="Young S.K."/>
            <person name="Zeng Q."/>
            <person name="Koehrsen M."/>
            <person name="Haas B."/>
            <person name="Borodovsky M."/>
            <person name="Guigo R."/>
            <person name="Alvarado L."/>
            <person name="Berlin A."/>
            <person name="Bochicchio J."/>
            <person name="Borenstein D."/>
            <person name="Chapman S."/>
            <person name="Chen Z."/>
            <person name="Freedman E."/>
            <person name="Gellesch M."/>
            <person name="Goldberg J."/>
            <person name="Griggs A."/>
            <person name="Gujja S."/>
            <person name="Heilman E."/>
            <person name="Heiman D."/>
            <person name="Hepburn T."/>
            <person name="Howarth C."/>
            <person name="Jen D."/>
            <person name="Larson L."/>
            <person name="Mehta T."/>
            <person name="Park D."/>
            <person name="Pearson M."/>
            <person name="Roberts A."/>
            <person name="Saif S."/>
            <person name="Shenoy N."/>
            <person name="Sisk P."/>
            <person name="Stolte C."/>
            <person name="Sykes S."/>
            <person name="Thomson T."/>
            <person name="Walk T."/>
            <person name="White J."/>
            <person name="Yandava C."/>
            <person name="Burger G."/>
            <person name="Gray M.W."/>
            <person name="Holland P.W.H."/>
            <person name="King N."/>
            <person name="Lang F.B.F."/>
            <person name="Roger A.J."/>
            <person name="Ruiz-Trillo I."/>
            <person name="Lander E."/>
            <person name="Nusbaum C."/>
        </authorList>
    </citation>
    <scope>NUCLEOTIDE SEQUENCE [LARGE SCALE GENOMIC DNA]</scope>
    <source>
        <strain evidence="3 4">ATCC 50062</strain>
    </source>
</reference>
<accession>A0A0L0D459</accession>
<keyword evidence="3" id="KW-0418">Kinase</keyword>
<dbReference type="GO" id="GO:0009090">
    <property type="term" value="P:homoserine biosynthetic process"/>
    <property type="evidence" value="ECO:0007669"/>
    <property type="project" value="TreeGrafter"/>
</dbReference>
<evidence type="ECO:0000313" key="4">
    <source>
        <dbReference type="Proteomes" id="UP000054408"/>
    </source>
</evidence>
<dbReference type="Gene3D" id="3.40.1160.10">
    <property type="entry name" value="Acetylglutamate kinase-like"/>
    <property type="match status" value="1"/>
</dbReference>
<dbReference type="GO" id="GO:0009089">
    <property type="term" value="P:lysine biosynthetic process via diaminopimelate"/>
    <property type="evidence" value="ECO:0007669"/>
    <property type="project" value="TreeGrafter"/>
</dbReference>
<dbReference type="EMBL" id="GL349445">
    <property type="protein sequence ID" value="KNC47142.1"/>
    <property type="molecule type" value="Genomic_DNA"/>
</dbReference>